<dbReference type="InterPro" id="IPR029060">
    <property type="entry name" value="PIN-like_dom_sf"/>
</dbReference>
<reference evidence="1 2" key="1">
    <citation type="submission" date="2016-11" db="EMBL/GenBank/DDBJ databases">
        <authorList>
            <person name="Jaros S."/>
            <person name="Januszkiewicz K."/>
            <person name="Wedrychowicz H."/>
        </authorList>
    </citation>
    <scope>NUCLEOTIDE SEQUENCE [LARGE SCALE GENOMIC DNA]</scope>
    <source>
        <strain evidence="1 2">OK807</strain>
    </source>
</reference>
<name>A0A1K2AQR1_STRAR</name>
<dbReference type="SUPFAM" id="SSF88723">
    <property type="entry name" value="PIN domain-like"/>
    <property type="match status" value="1"/>
</dbReference>
<organism evidence="1 2">
    <name type="scientific">Streptomyces atratus</name>
    <dbReference type="NCBI Taxonomy" id="1893"/>
    <lineage>
        <taxon>Bacteria</taxon>
        <taxon>Bacillati</taxon>
        <taxon>Actinomycetota</taxon>
        <taxon>Actinomycetes</taxon>
        <taxon>Kitasatosporales</taxon>
        <taxon>Streptomycetaceae</taxon>
        <taxon>Streptomyces</taxon>
    </lineage>
</organism>
<dbReference type="STRING" id="1893.SAMN02787144_1007182"/>
<gene>
    <name evidence="1" type="ORF">SAMN02787144_1007182</name>
</gene>
<evidence type="ECO:0008006" key="3">
    <source>
        <dbReference type="Google" id="ProtNLM"/>
    </source>
</evidence>
<protein>
    <recommendedName>
        <fullName evidence="3">PIN domain-containing protein</fullName>
    </recommendedName>
</protein>
<dbReference type="Proteomes" id="UP000181909">
    <property type="component" value="Unassembled WGS sequence"/>
</dbReference>
<dbReference type="Gene3D" id="3.40.50.1010">
    <property type="entry name" value="5'-nuclease"/>
    <property type="match status" value="1"/>
</dbReference>
<proteinExistence type="predicted"/>
<evidence type="ECO:0000313" key="2">
    <source>
        <dbReference type="Proteomes" id="UP000181909"/>
    </source>
</evidence>
<dbReference type="AlphaFoldDB" id="A0A1K2AQR1"/>
<accession>A0A1K2AQR1</accession>
<evidence type="ECO:0000313" key="1">
    <source>
        <dbReference type="EMBL" id="SFX88148.1"/>
    </source>
</evidence>
<dbReference type="EMBL" id="FPJO01000007">
    <property type="protein sequence ID" value="SFX88148.1"/>
    <property type="molecule type" value="Genomic_DNA"/>
</dbReference>
<sequence length="47" mass="5109">MGVRAWLRRHDADLMIASIASVRGLPLYTRNAADFKGLEGALTVVPV</sequence>